<gene>
    <name evidence="3" type="ORF">Dsin_000059</name>
</gene>
<feature type="chain" id="PRO_5041959576" description="Reverse transcriptase zinc-binding domain-containing protein" evidence="1">
    <location>
        <begin position="33"/>
        <end position="221"/>
    </location>
</feature>
<reference evidence="3" key="1">
    <citation type="journal article" date="2023" name="Plant J.">
        <title>Genome sequences and population genomics provide insights into the demographic history, inbreeding, and mutation load of two 'living fossil' tree species of Dipteronia.</title>
        <authorList>
            <person name="Feng Y."/>
            <person name="Comes H.P."/>
            <person name="Chen J."/>
            <person name="Zhu S."/>
            <person name="Lu R."/>
            <person name="Zhang X."/>
            <person name="Li P."/>
            <person name="Qiu J."/>
            <person name="Olsen K.M."/>
            <person name="Qiu Y."/>
        </authorList>
    </citation>
    <scope>NUCLEOTIDE SEQUENCE</scope>
    <source>
        <strain evidence="3">NBL</strain>
    </source>
</reference>
<evidence type="ECO:0000313" key="4">
    <source>
        <dbReference type="Proteomes" id="UP001281410"/>
    </source>
</evidence>
<protein>
    <recommendedName>
        <fullName evidence="2">Reverse transcriptase zinc-binding domain-containing protein</fullName>
    </recommendedName>
</protein>
<dbReference type="EMBL" id="JANJYJ010000972">
    <property type="protein sequence ID" value="KAK3169155.1"/>
    <property type="molecule type" value="Genomic_DNA"/>
</dbReference>
<feature type="domain" description="Reverse transcriptase zinc-binding" evidence="2">
    <location>
        <begin position="98"/>
        <end position="185"/>
    </location>
</feature>
<dbReference type="PANTHER" id="PTHR36617:SF5">
    <property type="entry name" value="OS05G0421675 PROTEIN"/>
    <property type="match status" value="1"/>
</dbReference>
<keyword evidence="4" id="KW-1185">Reference proteome</keyword>
<accession>A0AAD9Z0V0</accession>
<evidence type="ECO:0000313" key="3">
    <source>
        <dbReference type="EMBL" id="KAK3169155.1"/>
    </source>
</evidence>
<proteinExistence type="predicted"/>
<sequence length="221" mass="25433">MVCPQVAFGGVGGVHLPLRILLKAFLRIFALALNKTGNIKDFGRWIEDKWTWKMQLRRQLFDWEREQWKCFLAFLDNIAIRRLIPDTIAGSFDLSGMFTVRSFSKNLESLDSLEAMGHCDIWQDTCLPKVEVFAWSLMRGRILAKKVLTHFGFNVPSGIECSLCKSGVETIDHLFLSYSWTWRPWMGCMGWWSVVCCSAASIKAWWKGWKGLCPSAKQERA</sequence>
<name>A0AAD9Z0V0_9ROSI</name>
<evidence type="ECO:0000259" key="2">
    <source>
        <dbReference type="Pfam" id="PF13966"/>
    </source>
</evidence>
<dbReference type="Pfam" id="PF13966">
    <property type="entry name" value="zf-RVT"/>
    <property type="match status" value="1"/>
</dbReference>
<dbReference type="Proteomes" id="UP001281410">
    <property type="component" value="Unassembled WGS sequence"/>
</dbReference>
<feature type="signal peptide" evidence="1">
    <location>
        <begin position="1"/>
        <end position="32"/>
    </location>
</feature>
<keyword evidence="1" id="KW-0732">Signal</keyword>
<organism evidence="3 4">
    <name type="scientific">Dipteronia sinensis</name>
    <dbReference type="NCBI Taxonomy" id="43782"/>
    <lineage>
        <taxon>Eukaryota</taxon>
        <taxon>Viridiplantae</taxon>
        <taxon>Streptophyta</taxon>
        <taxon>Embryophyta</taxon>
        <taxon>Tracheophyta</taxon>
        <taxon>Spermatophyta</taxon>
        <taxon>Magnoliopsida</taxon>
        <taxon>eudicotyledons</taxon>
        <taxon>Gunneridae</taxon>
        <taxon>Pentapetalae</taxon>
        <taxon>rosids</taxon>
        <taxon>malvids</taxon>
        <taxon>Sapindales</taxon>
        <taxon>Sapindaceae</taxon>
        <taxon>Hippocastanoideae</taxon>
        <taxon>Acereae</taxon>
        <taxon>Dipteronia</taxon>
    </lineage>
</organism>
<dbReference type="InterPro" id="IPR026960">
    <property type="entry name" value="RVT-Znf"/>
</dbReference>
<dbReference type="PANTHER" id="PTHR36617">
    <property type="entry name" value="PROTEIN, PUTATIVE-RELATED"/>
    <property type="match status" value="1"/>
</dbReference>
<comment type="caution">
    <text evidence="3">The sequence shown here is derived from an EMBL/GenBank/DDBJ whole genome shotgun (WGS) entry which is preliminary data.</text>
</comment>
<dbReference type="AlphaFoldDB" id="A0AAD9Z0V0"/>
<evidence type="ECO:0000256" key="1">
    <source>
        <dbReference type="SAM" id="SignalP"/>
    </source>
</evidence>